<sequence length="273" mass="29304">MPYWQVHFLNARHALTGIMPEVRAAVADAVARVSDHLELPDFDLVVRAGEGGSDWGVTGAAPAPGMVELTLSPARFAHDLTVRRMLRELHHIARWDGPGYGRSLGEVLVSEGLAGHFVSRLLGGPPDPWDVTTPPSGLAKRAMTEWAWRDLDRGLWFEGRGNIRKWAGYGLAHRLLAEHLSREPDLEAADLVHIPAEALRPAMRRLSGAPEAGPDPDAPAQEPAGEAPGEDAPPRPDAGPQPPAEDAQETGALPRTSVPPAEGAEETEPPEQA</sequence>
<proteinExistence type="predicted"/>
<keyword evidence="4" id="KW-1185">Reference proteome</keyword>
<gene>
    <name evidence="3" type="ORF">CK240_07350</name>
</gene>
<feature type="compositionally biased region" description="Low complexity" evidence="1">
    <location>
        <begin position="218"/>
        <end position="227"/>
    </location>
</feature>
<evidence type="ECO:0000259" key="2">
    <source>
        <dbReference type="Pfam" id="PF10026"/>
    </source>
</evidence>
<feature type="compositionally biased region" description="Acidic residues" evidence="1">
    <location>
        <begin position="263"/>
        <end position="273"/>
    </location>
</feature>
<reference evidence="3 4" key="1">
    <citation type="submission" date="2017-09" db="EMBL/GenBank/DDBJ databases">
        <title>Paracoccus alkalisoli sp. nov., isolated from saline alkaline soil.</title>
        <authorList>
            <person name="Dong X."/>
            <person name="Zhang G."/>
        </authorList>
    </citation>
    <scope>NUCLEOTIDE SEQUENCE [LARGE SCALE GENOMIC DNA]</scope>
    <source>
        <strain evidence="3 4">WN007</strain>
    </source>
</reference>
<dbReference type="AlphaFoldDB" id="A0A2A2GLC6"/>
<organism evidence="3 4">
    <name type="scientific">Paracoccus salipaludis</name>
    <dbReference type="NCBI Taxonomy" id="2032623"/>
    <lineage>
        <taxon>Bacteria</taxon>
        <taxon>Pseudomonadati</taxon>
        <taxon>Pseudomonadota</taxon>
        <taxon>Alphaproteobacteria</taxon>
        <taxon>Rhodobacterales</taxon>
        <taxon>Paracoccaceae</taxon>
        <taxon>Paracoccus</taxon>
    </lineage>
</organism>
<comment type="caution">
    <text evidence="3">The sequence shown here is derived from an EMBL/GenBank/DDBJ whole genome shotgun (WGS) entry which is preliminary data.</text>
</comment>
<evidence type="ECO:0000313" key="4">
    <source>
        <dbReference type="Proteomes" id="UP000218023"/>
    </source>
</evidence>
<evidence type="ECO:0000256" key="1">
    <source>
        <dbReference type="SAM" id="MobiDB-lite"/>
    </source>
</evidence>
<dbReference type="Pfam" id="PF10026">
    <property type="entry name" value="DUF2268"/>
    <property type="match status" value="1"/>
</dbReference>
<dbReference type="InterPro" id="IPR018728">
    <property type="entry name" value="DUF2268"/>
</dbReference>
<dbReference type="RefSeq" id="WP_095639682.1">
    <property type="nucleotide sequence ID" value="NZ_NSJZ01000004.1"/>
</dbReference>
<dbReference type="OrthoDB" id="69012at2"/>
<accession>A0A2A2GLC6</accession>
<evidence type="ECO:0000313" key="3">
    <source>
        <dbReference type="EMBL" id="PAU97767.1"/>
    </source>
</evidence>
<feature type="domain" description="DUF2268" evidence="2">
    <location>
        <begin position="53"/>
        <end position="199"/>
    </location>
</feature>
<protein>
    <submittedName>
        <fullName evidence="3">Peptidase</fullName>
    </submittedName>
</protein>
<feature type="region of interest" description="Disordered" evidence="1">
    <location>
        <begin position="206"/>
        <end position="273"/>
    </location>
</feature>
<dbReference type="Proteomes" id="UP000218023">
    <property type="component" value="Unassembled WGS sequence"/>
</dbReference>
<name>A0A2A2GLC6_9RHOB</name>
<dbReference type="EMBL" id="NSJZ01000004">
    <property type="protein sequence ID" value="PAU97767.1"/>
    <property type="molecule type" value="Genomic_DNA"/>
</dbReference>